<dbReference type="HAMAP" id="MF_00472">
    <property type="entry name" value="UbiG"/>
    <property type="match status" value="1"/>
</dbReference>
<feature type="binding site" evidence="5">
    <location>
        <position position="78"/>
    </location>
    <ligand>
        <name>S-adenosyl-L-methionine</name>
        <dbReference type="ChEBI" id="CHEBI:59789"/>
    </ligand>
</feature>
<dbReference type="GO" id="GO:0061542">
    <property type="term" value="F:3-demethylubiquinol 3-O-methyltransferase activity"/>
    <property type="evidence" value="ECO:0007669"/>
    <property type="project" value="UniProtKB-UniRule"/>
</dbReference>
<dbReference type="RefSeq" id="WP_106874732.1">
    <property type="nucleotide sequence ID" value="NZ_CP027845.1"/>
</dbReference>
<keyword evidence="1 5" id="KW-0489">Methyltransferase</keyword>
<dbReference type="GO" id="GO:0010420">
    <property type="term" value="F:polyprenyldihydroxybenzoate methyltransferase activity"/>
    <property type="evidence" value="ECO:0007669"/>
    <property type="project" value="InterPro"/>
</dbReference>
<dbReference type="Gene3D" id="3.40.50.150">
    <property type="entry name" value="Vaccinia Virus protein VP39"/>
    <property type="match status" value="1"/>
</dbReference>
<evidence type="ECO:0000313" key="6">
    <source>
        <dbReference type="EMBL" id="AVP87892.1"/>
    </source>
</evidence>
<dbReference type="GO" id="GO:0032259">
    <property type="term" value="P:methylation"/>
    <property type="evidence" value="ECO:0007669"/>
    <property type="project" value="UniProtKB-KW"/>
</dbReference>
<accession>A0A2P1P9D5</accession>
<evidence type="ECO:0000256" key="3">
    <source>
        <dbReference type="ARBA" id="ARBA00022688"/>
    </source>
</evidence>
<dbReference type="CDD" id="cd02440">
    <property type="entry name" value="AdoMet_MTases"/>
    <property type="match status" value="1"/>
</dbReference>
<dbReference type="EC" id="2.1.1.222" evidence="5"/>
<evidence type="ECO:0000256" key="1">
    <source>
        <dbReference type="ARBA" id="ARBA00022603"/>
    </source>
</evidence>
<feature type="binding site" evidence="5">
    <location>
        <position position="31"/>
    </location>
    <ligand>
        <name>S-adenosyl-L-methionine</name>
        <dbReference type="ChEBI" id="CHEBI:59789"/>
    </ligand>
</feature>
<dbReference type="NCBIfam" id="TIGR01983">
    <property type="entry name" value="UbiG"/>
    <property type="match status" value="1"/>
</dbReference>
<comment type="similarity">
    <text evidence="5">Belongs to the methyltransferase superfamily. UbiG/COQ3 family.</text>
</comment>
<dbReference type="SUPFAM" id="SSF53335">
    <property type="entry name" value="S-adenosyl-L-methionine-dependent methyltransferases"/>
    <property type="match status" value="1"/>
</dbReference>
<dbReference type="EMBL" id="CP027845">
    <property type="protein sequence ID" value="AVP87892.1"/>
    <property type="molecule type" value="Genomic_DNA"/>
</dbReference>
<dbReference type="EC" id="2.1.1.64" evidence="5"/>
<keyword evidence="6" id="KW-0830">Ubiquinone</keyword>
<reference evidence="6 7" key="1">
    <citation type="submission" date="2018-03" db="EMBL/GenBank/DDBJ databases">
        <title>A gene transfer event suggests a long-term partnership between eustigmatophyte algae and a novel lineage of endosymbiotic bacteria.</title>
        <authorList>
            <person name="Yurchenko T."/>
            <person name="Sevcikova T."/>
            <person name="Pribyl P."/>
            <person name="El Karkouri K."/>
            <person name="Klimes V."/>
            <person name="Amaral R."/>
            <person name="Zbrankova V."/>
            <person name="Kim E."/>
            <person name="Raoult D."/>
            <person name="Santos L.M.A."/>
            <person name="Elias M."/>
        </authorList>
    </citation>
    <scope>NUCLEOTIDE SEQUENCE [LARGE SCALE GENOMIC DNA]</scope>
    <source>
        <strain evidence="6">CCALA 838</strain>
    </source>
</reference>
<proteinExistence type="inferred from homology"/>
<evidence type="ECO:0000256" key="5">
    <source>
        <dbReference type="HAMAP-Rule" id="MF_00472"/>
    </source>
</evidence>
<keyword evidence="2 5" id="KW-0808">Transferase</keyword>
<keyword evidence="7" id="KW-1185">Reference proteome</keyword>
<dbReference type="AlphaFoldDB" id="A0A2P1P9D5"/>
<evidence type="ECO:0000313" key="7">
    <source>
        <dbReference type="Proteomes" id="UP000241762"/>
    </source>
</evidence>
<comment type="catalytic activity">
    <reaction evidence="5">
        <text>a 3-demethylubiquinol + S-adenosyl-L-methionine = a ubiquinol + S-adenosyl-L-homocysteine + H(+)</text>
        <dbReference type="Rhea" id="RHEA:44380"/>
        <dbReference type="Rhea" id="RHEA-COMP:9566"/>
        <dbReference type="Rhea" id="RHEA-COMP:10914"/>
        <dbReference type="ChEBI" id="CHEBI:15378"/>
        <dbReference type="ChEBI" id="CHEBI:17976"/>
        <dbReference type="ChEBI" id="CHEBI:57856"/>
        <dbReference type="ChEBI" id="CHEBI:59789"/>
        <dbReference type="ChEBI" id="CHEBI:84422"/>
        <dbReference type="EC" id="2.1.1.64"/>
    </reaction>
</comment>
<comment type="catalytic activity">
    <reaction evidence="5">
        <text>a 3-(all-trans-polyprenyl)benzene-1,2-diol + S-adenosyl-L-methionine = a 2-methoxy-6-(all-trans-polyprenyl)phenol + S-adenosyl-L-homocysteine + H(+)</text>
        <dbReference type="Rhea" id="RHEA:31411"/>
        <dbReference type="Rhea" id="RHEA-COMP:9550"/>
        <dbReference type="Rhea" id="RHEA-COMP:9551"/>
        <dbReference type="ChEBI" id="CHEBI:15378"/>
        <dbReference type="ChEBI" id="CHEBI:57856"/>
        <dbReference type="ChEBI" id="CHEBI:59789"/>
        <dbReference type="ChEBI" id="CHEBI:62729"/>
        <dbReference type="ChEBI" id="CHEBI:62731"/>
        <dbReference type="EC" id="2.1.1.222"/>
    </reaction>
</comment>
<sequence>MKANQFDQFGHNWWNTQDGEFKLLHAINPLRMQFILESIYSHFGVNSTAGLKVLDVGCGGGLVSIPMARLGADITGIDASFQAIDKASFKAANENLSNTNYICTSFEEFETSEKFDVVLCMDAAEHVDSLTNLISMIVKCLKPNGLVIISSINKTLKSLIQAIIMAEYVLRLLPRGTHEYQKLVRPYDLELEFNKYEFGIKQMKGIKYSLLSRSWELSKDTDVNYMVSISSMHLSGLAIVSEGES</sequence>
<feature type="binding site" evidence="5">
    <location>
        <position position="121"/>
    </location>
    <ligand>
        <name>S-adenosyl-L-methionine</name>
        <dbReference type="ChEBI" id="CHEBI:59789"/>
    </ligand>
</feature>
<protein>
    <recommendedName>
        <fullName evidence="5">Ubiquinone biosynthesis O-methyltransferase</fullName>
    </recommendedName>
    <alternativeName>
        <fullName evidence="5">2-polyprenyl-6-hydroxyphenol methylase</fullName>
        <ecNumber evidence="5">2.1.1.222</ecNumber>
    </alternativeName>
    <alternativeName>
        <fullName evidence="5">3-demethylubiquinone 3-O-methyltransferase</fullName>
        <ecNumber evidence="5">2.1.1.64</ecNumber>
    </alternativeName>
</protein>
<dbReference type="KEGG" id="ptc:phytr_9640"/>
<comment type="pathway">
    <text evidence="5">Cofactor biosynthesis; ubiquinone biosynthesis.</text>
</comment>
<dbReference type="InterPro" id="IPR010233">
    <property type="entry name" value="UbiG_MeTrfase"/>
</dbReference>
<evidence type="ECO:0000256" key="2">
    <source>
        <dbReference type="ARBA" id="ARBA00022679"/>
    </source>
</evidence>
<keyword evidence="3 5" id="KW-0831">Ubiquinone biosynthesis</keyword>
<evidence type="ECO:0000256" key="4">
    <source>
        <dbReference type="ARBA" id="ARBA00022691"/>
    </source>
</evidence>
<organism evidence="6 7">
    <name type="scientific">Candidatus Phycorickettsia trachydisci</name>
    <dbReference type="NCBI Taxonomy" id="2115978"/>
    <lineage>
        <taxon>Bacteria</taxon>
        <taxon>Pseudomonadati</taxon>
        <taxon>Pseudomonadota</taxon>
        <taxon>Alphaproteobacteria</taxon>
        <taxon>Rickettsiales</taxon>
        <taxon>Rickettsiaceae</taxon>
        <taxon>Candidatus Phycorickettsia</taxon>
    </lineage>
</organism>
<dbReference type="UniPathway" id="UPA00232"/>
<dbReference type="Pfam" id="PF13489">
    <property type="entry name" value="Methyltransf_23"/>
    <property type="match status" value="1"/>
</dbReference>
<dbReference type="PANTHER" id="PTHR43464">
    <property type="entry name" value="METHYLTRANSFERASE"/>
    <property type="match status" value="1"/>
</dbReference>
<dbReference type="Proteomes" id="UP000241762">
    <property type="component" value="Chromosome"/>
</dbReference>
<dbReference type="InterPro" id="IPR029063">
    <property type="entry name" value="SAM-dependent_MTases_sf"/>
</dbReference>
<dbReference type="PANTHER" id="PTHR43464:SF19">
    <property type="entry name" value="UBIQUINONE BIOSYNTHESIS O-METHYLTRANSFERASE, MITOCHONDRIAL"/>
    <property type="match status" value="1"/>
</dbReference>
<dbReference type="OrthoDB" id="9801538at2"/>
<dbReference type="GO" id="GO:0102208">
    <property type="term" value="F:2-polyprenyl-6-hydroxyphenol methylase activity"/>
    <property type="evidence" value="ECO:0007669"/>
    <property type="project" value="UniProtKB-EC"/>
</dbReference>
<keyword evidence="4 5" id="KW-0949">S-adenosyl-L-methionine</keyword>
<comment type="function">
    <text evidence="5">O-methyltransferase that catalyzes the 2 O-methylation steps in the ubiquinone biosynthetic pathway.</text>
</comment>
<gene>
    <name evidence="5" type="primary">ubiG</name>
    <name evidence="6" type="ORF">phytr_9640</name>
</gene>
<name>A0A2P1P9D5_9RICK</name>
<feature type="binding site" evidence="5">
    <location>
        <position position="57"/>
    </location>
    <ligand>
        <name>S-adenosyl-L-methionine</name>
        <dbReference type="ChEBI" id="CHEBI:59789"/>
    </ligand>
</feature>